<dbReference type="EMBL" id="FQXV01000001">
    <property type="protein sequence ID" value="SHH63873.1"/>
    <property type="molecule type" value="Genomic_DNA"/>
</dbReference>
<protein>
    <submittedName>
        <fullName evidence="1">Uncharacterized protein</fullName>
    </submittedName>
</protein>
<organism evidence="1 2">
    <name type="scientific">Sporobacter termitidis DSM 10068</name>
    <dbReference type="NCBI Taxonomy" id="1123282"/>
    <lineage>
        <taxon>Bacteria</taxon>
        <taxon>Bacillati</taxon>
        <taxon>Bacillota</taxon>
        <taxon>Clostridia</taxon>
        <taxon>Eubacteriales</taxon>
        <taxon>Oscillospiraceae</taxon>
        <taxon>Sporobacter</taxon>
    </lineage>
</organism>
<dbReference type="AlphaFoldDB" id="A0A1M5UME8"/>
<proteinExistence type="predicted"/>
<keyword evidence="2" id="KW-1185">Reference proteome</keyword>
<accession>A0A1M5UME8</accession>
<reference evidence="1 2" key="1">
    <citation type="submission" date="2016-11" db="EMBL/GenBank/DDBJ databases">
        <authorList>
            <person name="Jaros S."/>
            <person name="Januszkiewicz K."/>
            <person name="Wedrychowicz H."/>
        </authorList>
    </citation>
    <scope>NUCLEOTIDE SEQUENCE [LARGE SCALE GENOMIC DNA]</scope>
    <source>
        <strain evidence="1 2">DSM 10068</strain>
    </source>
</reference>
<dbReference type="STRING" id="1123282.SAMN02745823_00578"/>
<name>A0A1M5UME8_9FIRM</name>
<dbReference type="Proteomes" id="UP000183995">
    <property type="component" value="Unassembled WGS sequence"/>
</dbReference>
<evidence type="ECO:0000313" key="2">
    <source>
        <dbReference type="Proteomes" id="UP000183995"/>
    </source>
</evidence>
<dbReference type="RefSeq" id="WP_073076106.1">
    <property type="nucleotide sequence ID" value="NZ_FQXV01000001.1"/>
</dbReference>
<gene>
    <name evidence="1" type="ORF">SAMN02745823_00578</name>
</gene>
<sequence length="272" mass="29738">MICLIGAEETARAGWWRRLRRAAAHDKGFSAGDEVVLGVRMLRAVIESSPGMKPEALRKRIKNAAEWMRARRVRQVIFAKNFPYRALVLREGFDEMDGGALWEALAGRIAARFGGDSHCAALFAGRLTMAVLRTLTELCASFKYLMVTTETGSGREFDALRRRTGVSVIEQPTDRQLSRADVAVIFGPQKRLVVLPPECVALGVGAGALEGVLFGRAVSELTLGLTDERESELPSGFPRDVLFSAALNAGTLQPEDIVIQDVRLTAGPRRDS</sequence>
<evidence type="ECO:0000313" key="1">
    <source>
        <dbReference type="EMBL" id="SHH63873.1"/>
    </source>
</evidence>